<feature type="transmembrane region" description="Helical" evidence="9">
    <location>
        <begin position="177"/>
        <end position="198"/>
    </location>
</feature>
<comment type="caution">
    <text evidence="10">The sequence shown here is derived from an EMBL/GenBank/DDBJ whole genome shotgun (WGS) entry which is preliminary data.</text>
</comment>
<dbReference type="GO" id="GO:0005886">
    <property type="term" value="C:plasma membrane"/>
    <property type="evidence" value="ECO:0007669"/>
    <property type="project" value="UniProtKB-SubCell"/>
</dbReference>
<dbReference type="PIRSF" id="PIRSF001294">
    <property type="entry name" value="K_ATPaseA"/>
    <property type="match status" value="1"/>
</dbReference>
<comment type="subunit">
    <text evidence="9">The system is composed of three essential subunits: KdpA, KdpB and KdpC.</text>
</comment>
<dbReference type="InterPro" id="IPR004623">
    <property type="entry name" value="KdpA"/>
</dbReference>
<reference evidence="10" key="2">
    <citation type="journal article" date="2023" name="Syst. Appl. Microbiol.">
        <title>Govania unica gen. nov., sp. nov., a rare biosphere bacterium that represents a novel family in the class Alphaproteobacteria.</title>
        <authorList>
            <person name="Vandamme P."/>
            <person name="Peeters C."/>
            <person name="Hettiarachchi A."/>
            <person name="Cnockaert M."/>
            <person name="Carlier A."/>
        </authorList>
    </citation>
    <scope>NUCLEOTIDE SEQUENCE</scope>
    <source>
        <strain evidence="10">LMG 31809</strain>
    </source>
</reference>
<evidence type="ECO:0000256" key="5">
    <source>
        <dbReference type="ARBA" id="ARBA00022958"/>
    </source>
</evidence>
<accession>A0A9X3TZ58</accession>
<dbReference type="PANTHER" id="PTHR30607">
    <property type="entry name" value="POTASSIUM-TRANSPORTING ATPASE A CHAIN"/>
    <property type="match status" value="1"/>
</dbReference>
<keyword evidence="7 9" id="KW-0406">Ion transport</keyword>
<keyword evidence="11" id="KW-1185">Reference proteome</keyword>
<dbReference type="HAMAP" id="MF_00275">
    <property type="entry name" value="KdpA"/>
    <property type="match status" value="1"/>
</dbReference>
<dbReference type="RefSeq" id="WP_274944113.1">
    <property type="nucleotide sequence ID" value="NZ_JANWOI010000003.1"/>
</dbReference>
<evidence type="ECO:0000256" key="8">
    <source>
        <dbReference type="ARBA" id="ARBA00023136"/>
    </source>
</evidence>
<dbReference type="PANTHER" id="PTHR30607:SF2">
    <property type="entry name" value="POTASSIUM-TRANSPORTING ATPASE POTASSIUM-BINDING SUBUNIT"/>
    <property type="match status" value="1"/>
</dbReference>
<evidence type="ECO:0000256" key="3">
    <source>
        <dbReference type="ARBA" id="ARBA00022538"/>
    </source>
</evidence>
<dbReference type="NCBIfam" id="TIGR00680">
    <property type="entry name" value="kdpA"/>
    <property type="match status" value="1"/>
</dbReference>
<feature type="transmembrane region" description="Helical" evidence="9">
    <location>
        <begin position="6"/>
        <end position="31"/>
    </location>
</feature>
<evidence type="ECO:0000256" key="2">
    <source>
        <dbReference type="ARBA" id="ARBA00022475"/>
    </source>
</evidence>
<feature type="transmembrane region" description="Helical" evidence="9">
    <location>
        <begin position="66"/>
        <end position="85"/>
    </location>
</feature>
<feature type="transmembrane region" description="Helical" evidence="9">
    <location>
        <begin position="531"/>
        <end position="553"/>
    </location>
</feature>
<comment type="similarity">
    <text evidence="9">Belongs to the KdpA family.</text>
</comment>
<dbReference type="Proteomes" id="UP001141619">
    <property type="component" value="Unassembled WGS sequence"/>
</dbReference>
<dbReference type="Pfam" id="PF03814">
    <property type="entry name" value="KdpA"/>
    <property type="match status" value="1"/>
</dbReference>
<comment type="subcellular location">
    <subcellularLocation>
        <location evidence="9">Cell membrane</location>
        <topology evidence="9">Multi-pass membrane protein</topology>
    </subcellularLocation>
</comment>
<feature type="transmembrane region" description="Helical" evidence="9">
    <location>
        <begin position="260"/>
        <end position="278"/>
    </location>
</feature>
<reference evidence="10" key="1">
    <citation type="submission" date="2022-08" db="EMBL/GenBank/DDBJ databases">
        <authorList>
            <person name="Vandamme P."/>
            <person name="Hettiarachchi A."/>
            <person name="Peeters C."/>
            <person name="Cnockaert M."/>
            <person name="Carlier A."/>
        </authorList>
    </citation>
    <scope>NUCLEOTIDE SEQUENCE</scope>
    <source>
        <strain evidence="10">LMG 31809</strain>
    </source>
</reference>
<keyword evidence="4 9" id="KW-0812">Transmembrane</keyword>
<proteinExistence type="inferred from homology"/>
<comment type="function">
    <text evidence="9">Part of the high-affinity ATP-driven potassium transport (or Kdp) system, which catalyzes the hydrolysis of ATP coupled with the electrogenic transport of potassium into the cytoplasm. This subunit binds the extracellular potassium ions and delivers the ions to the membrane domain of KdpB through an intramembrane tunnel.</text>
</comment>
<name>A0A9X3TZ58_9PROT</name>
<feature type="transmembrane region" description="Helical" evidence="9">
    <location>
        <begin position="422"/>
        <end position="442"/>
    </location>
</feature>
<feature type="transmembrane region" description="Helical" evidence="9">
    <location>
        <begin position="376"/>
        <end position="401"/>
    </location>
</feature>
<keyword evidence="8 9" id="KW-0472">Membrane</keyword>
<dbReference type="EMBL" id="JANWOI010000003">
    <property type="protein sequence ID" value="MDA5194410.1"/>
    <property type="molecule type" value="Genomic_DNA"/>
</dbReference>
<protein>
    <recommendedName>
        <fullName evidence="9">Potassium-transporting ATPase potassium-binding subunit</fullName>
    </recommendedName>
    <alternativeName>
        <fullName evidence="9">ATP phosphohydrolase [potassium-transporting] A chain</fullName>
    </alternativeName>
    <alternativeName>
        <fullName evidence="9">Potassium-binding and translocating subunit A</fullName>
    </alternativeName>
    <alternativeName>
        <fullName evidence="9">Potassium-translocating ATPase A chain</fullName>
    </alternativeName>
</protein>
<dbReference type="GO" id="GO:0030955">
    <property type="term" value="F:potassium ion binding"/>
    <property type="evidence" value="ECO:0007669"/>
    <property type="project" value="UniProtKB-UniRule"/>
</dbReference>
<gene>
    <name evidence="9 10" type="primary">kdpA</name>
    <name evidence="10" type="ORF">NYP16_10650</name>
</gene>
<evidence type="ECO:0000256" key="7">
    <source>
        <dbReference type="ARBA" id="ARBA00023065"/>
    </source>
</evidence>
<keyword evidence="6 9" id="KW-1133">Transmembrane helix</keyword>
<feature type="transmembrane region" description="Helical" evidence="9">
    <location>
        <begin position="285"/>
        <end position="305"/>
    </location>
</feature>
<keyword evidence="2 9" id="KW-1003">Cell membrane</keyword>
<organism evidence="10 11">
    <name type="scientific">Govanella unica</name>
    <dbReference type="NCBI Taxonomy" id="2975056"/>
    <lineage>
        <taxon>Bacteria</taxon>
        <taxon>Pseudomonadati</taxon>
        <taxon>Pseudomonadota</taxon>
        <taxon>Alphaproteobacteria</taxon>
        <taxon>Emcibacterales</taxon>
        <taxon>Govanellaceae</taxon>
        <taxon>Govanella</taxon>
    </lineage>
</organism>
<dbReference type="GO" id="GO:0008556">
    <property type="term" value="F:P-type potassium transmembrane transporter activity"/>
    <property type="evidence" value="ECO:0007669"/>
    <property type="project" value="InterPro"/>
</dbReference>
<keyword evidence="3 9" id="KW-0633">Potassium transport</keyword>
<evidence type="ECO:0000256" key="6">
    <source>
        <dbReference type="ARBA" id="ARBA00022989"/>
    </source>
</evidence>
<sequence>MTLLGWVQIALVLGLVVLTAVPLGAHMALLFKGERTFLHPVLGPVEAGFYKLAGVSPARKQSWSQYVAAMLMFNGLGFLTLYLMLRHQDLLPLNPQGFPGLVPHLAFNTAVSFVTNTNWQSYAGETTMSHFSQMAGLAVHNFLSAGTGIALAVAVTRAFMQSSARDLGNFWVDLTRVVLYVLLPLAIVVALALGALGVPQTLSAHATVDTLEGARQTIALGPVASQEAIKQLGTNGGGFFNANSAHPFENPNAWTNIIEIWAMIALPFALTVTFGRLVGDRRQGWALFSVMAILLLVATTAIYAAESSGNPILASLGVDAAGGNMEGKEVRFGTAMTALWAAATTGTSCGAVNSMHASFTPLGGLVPMLLMELGEILPGGVGSGLYGIIVIAILAVFIAGLMVGRTPEYLGKKIRAHEVKMAILALLILPLSILGFSALSIVTEAGRAGILNHGPHGLSEILYAFSSATGNNGSAFAGLSTNSPWYDTTLGLAMLLGRFGYVVPVMALAGSLGAKLKTPESSGTFPTHGGLFIGLMIGVILIVGGLEFFPALALGPIVEHFLMTAGHLY</sequence>
<dbReference type="AlphaFoldDB" id="A0A9X3TZ58"/>
<feature type="transmembrane region" description="Helical" evidence="9">
    <location>
        <begin position="490"/>
        <end position="510"/>
    </location>
</feature>
<evidence type="ECO:0000256" key="1">
    <source>
        <dbReference type="ARBA" id="ARBA00022448"/>
    </source>
</evidence>
<evidence type="ECO:0000256" key="4">
    <source>
        <dbReference type="ARBA" id="ARBA00022692"/>
    </source>
</evidence>
<evidence type="ECO:0000313" key="11">
    <source>
        <dbReference type="Proteomes" id="UP001141619"/>
    </source>
</evidence>
<feature type="transmembrane region" description="Helical" evidence="9">
    <location>
        <begin position="137"/>
        <end position="156"/>
    </location>
</feature>
<evidence type="ECO:0000256" key="9">
    <source>
        <dbReference type="HAMAP-Rule" id="MF_00275"/>
    </source>
</evidence>
<evidence type="ECO:0000313" key="10">
    <source>
        <dbReference type="EMBL" id="MDA5194410.1"/>
    </source>
</evidence>
<keyword evidence="5 9" id="KW-0630">Potassium</keyword>
<keyword evidence="1 9" id="KW-0813">Transport</keyword>